<keyword evidence="3" id="KW-1185">Reference proteome</keyword>
<feature type="region of interest" description="Disordered" evidence="1">
    <location>
        <begin position="97"/>
        <end position="119"/>
    </location>
</feature>
<proteinExistence type="predicted"/>
<protein>
    <submittedName>
        <fullName evidence="2">Uncharacterized protein</fullName>
    </submittedName>
</protein>
<dbReference type="InParanoid" id="A0A078B9N5"/>
<evidence type="ECO:0000313" key="2">
    <source>
        <dbReference type="EMBL" id="CDW91149.1"/>
    </source>
</evidence>
<gene>
    <name evidence="2" type="primary">Contig12866.g13728</name>
    <name evidence="2" type="ORF">STYLEM_20301</name>
</gene>
<name>A0A078B9N5_STYLE</name>
<sequence length="360" mass="41717">MDQIIDYFDSIIGDAGKLRDFLVQVNRLVSNKEHNRSSLSQSEPEYYQQFKQLEHLQSLMSEIKTNIQSRQDGMEKDFDKSYYQSEQISNHIQSSTNLQYDDEDRSDITTSRSSHDSFFNDRSNSKLLSTYGDEEWSLLAQSLKKTNSAQKLNFNEEIPPVEQIKPQSLELMLKLIEQNQKIIEQKKLMLLNQGVILKNNIEMSQPQSVQNQNKYVQQNQQPLSKPISTNVSVQVTGSTATFSKLSNFQQSPQMNMIPQNNYNDKVYKNDQPISFNQGYNNQQPMMHPAYQFRPPSQIQIQNQYQSQQLNAPTFNNQNRAFGQQQNQFQMHTHNQVHGQNVTVNVNINGVNVKPQSPIQK</sequence>
<dbReference type="EMBL" id="CCKQ01019140">
    <property type="protein sequence ID" value="CDW91149.1"/>
    <property type="molecule type" value="Genomic_DNA"/>
</dbReference>
<dbReference type="AlphaFoldDB" id="A0A078B9N5"/>
<accession>A0A078B9N5</accession>
<reference evidence="2 3" key="1">
    <citation type="submission" date="2014-06" db="EMBL/GenBank/DDBJ databases">
        <authorList>
            <person name="Swart Estienne"/>
        </authorList>
    </citation>
    <scope>NUCLEOTIDE SEQUENCE [LARGE SCALE GENOMIC DNA]</scope>
    <source>
        <strain evidence="2 3">130c</strain>
    </source>
</reference>
<evidence type="ECO:0000313" key="3">
    <source>
        <dbReference type="Proteomes" id="UP000039865"/>
    </source>
</evidence>
<evidence type="ECO:0000256" key="1">
    <source>
        <dbReference type="SAM" id="MobiDB-lite"/>
    </source>
</evidence>
<dbReference type="Proteomes" id="UP000039865">
    <property type="component" value="Unassembled WGS sequence"/>
</dbReference>
<organism evidence="2 3">
    <name type="scientific">Stylonychia lemnae</name>
    <name type="common">Ciliate</name>
    <dbReference type="NCBI Taxonomy" id="5949"/>
    <lineage>
        <taxon>Eukaryota</taxon>
        <taxon>Sar</taxon>
        <taxon>Alveolata</taxon>
        <taxon>Ciliophora</taxon>
        <taxon>Intramacronucleata</taxon>
        <taxon>Spirotrichea</taxon>
        <taxon>Stichotrichia</taxon>
        <taxon>Sporadotrichida</taxon>
        <taxon>Oxytrichidae</taxon>
        <taxon>Stylonychinae</taxon>
        <taxon>Stylonychia</taxon>
    </lineage>
</organism>